<dbReference type="Pfam" id="PF12796">
    <property type="entry name" value="Ank_2"/>
    <property type="match status" value="2"/>
</dbReference>
<dbReference type="PROSITE" id="PS50835">
    <property type="entry name" value="IG_LIKE"/>
    <property type="match status" value="1"/>
</dbReference>
<feature type="domain" description="Ig-like" evidence="6">
    <location>
        <begin position="1"/>
        <end position="101"/>
    </location>
</feature>
<sequence>MIICKAQSVSRGEPANITCSFNRDLTQFRGVYYVHRYDKNNQFKEILNCAWTQDRYKCDEDPNYTLYNVNNSTLMLRISSASDDYVGSYVCQTTPADMDHSEPCMFELRDSSTNHATTLRSLQGETTVNGNGSQTLRGTTETEVHREEMDEETEGGVPLAAIVVPVLVVVTGVAVAVLVILRKRGRLQKLTRKQQKYTNDSDNEQGDSEMGGRNAAGETEVEMKETDQLLSKTTQPTDEPDTKEDDILEMGDIDIDTVHSQKVEGTADASAVLRLAEEQKLLLNACRINDVQNVRDLVEKGVGVNCKGEEGETPLHEACKGGCTDLFKILLSKGARIEAKDSGGMTPLHWACRHGKQESVNALLVKGADVNAQTNKGATALHFVCEQGLVSLLETLLNAGGSTAATDSDGLTPLHWACRSGKLDAVRRLLHNGADVNVRGSDGKTPFHIACQHGQDEVLTILLEKGYNFEMKDERGMTALRWACENDISALKKQLLDKRADIFAEGEDDKNSVEVSLAKLKYEDEIKDMKGMIRALHWACKEGHDDITKALLDFGADVNAKDKTGTTPLHLACKNDRSVKVLFSSKSEVDTEAEDETGKTPLHWACEKKSLGPLQELLLHGVNVNARDTNDWTPLHFACKTGSKEAVVLLCGARADVKAKTKGGLKPKKVAKKYRHPEVIEFLKDVSKGKSPPTKET</sequence>
<evidence type="ECO:0000256" key="2">
    <source>
        <dbReference type="ARBA" id="ARBA00023043"/>
    </source>
</evidence>
<name>A0ABD0JQ07_9CAEN</name>
<keyword evidence="8" id="KW-1185">Reference proteome</keyword>
<reference evidence="7 8" key="1">
    <citation type="journal article" date="2023" name="Sci. Data">
        <title>Genome assembly of the Korean intertidal mud-creeper Batillaria attramentaria.</title>
        <authorList>
            <person name="Patra A.K."/>
            <person name="Ho P.T."/>
            <person name="Jun S."/>
            <person name="Lee S.J."/>
            <person name="Kim Y."/>
            <person name="Won Y.J."/>
        </authorList>
    </citation>
    <scope>NUCLEOTIDE SEQUENCE [LARGE SCALE GENOMIC DNA]</scope>
    <source>
        <strain evidence="7">Wonlab-2016</strain>
    </source>
</reference>
<dbReference type="InterPro" id="IPR007110">
    <property type="entry name" value="Ig-like_dom"/>
</dbReference>
<feature type="repeat" description="ANK" evidence="3">
    <location>
        <begin position="630"/>
        <end position="662"/>
    </location>
</feature>
<dbReference type="PROSITE" id="PS50297">
    <property type="entry name" value="ANK_REP_REGION"/>
    <property type="match status" value="7"/>
</dbReference>
<dbReference type="AlphaFoldDB" id="A0ABD0JQ07"/>
<dbReference type="EMBL" id="JACVVK020000364">
    <property type="protein sequence ID" value="KAK7476821.1"/>
    <property type="molecule type" value="Genomic_DNA"/>
</dbReference>
<keyword evidence="1" id="KW-0677">Repeat</keyword>
<dbReference type="Pfam" id="PF00023">
    <property type="entry name" value="Ank"/>
    <property type="match status" value="1"/>
</dbReference>
<dbReference type="PROSITE" id="PS50088">
    <property type="entry name" value="ANK_REPEAT"/>
    <property type="match status" value="8"/>
</dbReference>
<feature type="region of interest" description="Disordered" evidence="4">
    <location>
        <begin position="124"/>
        <end position="154"/>
    </location>
</feature>
<organism evidence="7 8">
    <name type="scientific">Batillaria attramentaria</name>
    <dbReference type="NCBI Taxonomy" id="370345"/>
    <lineage>
        <taxon>Eukaryota</taxon>
        <taxon>Metazoa</taxon>
        <taxon>Spiralia</taxon>
        <taxon>Lophotrochozoa</taxon>
        <taxon>Mollusca</taxon>
        <taxon>Gastropoda</taxon>
        <taxon>Caenogastropoda</taxon>
        <taxon>Sorbeoconcha</taxon>
        <taxon>Cerithioidea</taxon>
        <taxon>Batillariidae</taxon>
        <taxon>Batillaria</taxon>
    </lineage>
</organism>
<feature type="repeat" description="ANK" evidence="3">
    <location>
        <begin position="409"/>
        <end position="441"/>
    </location>
</feature>
<feature type="repeat" description="ANK" evidence="3">
    <location>
        <begin position="310"/>
        <end position="342"/>
    </location>
</feature>
<feature type="transmembrane region" description="Helical" evidence="5">
    <location>
        <begin position="159"/>
        <end position="181"/>
    </location>
</feature>
<evidence type="ECO:0000259" key="6">
    <source>
        <dbReference type="PROSITE" id="PS50835"/>
    </source>
</evidence>
<gene>
    <name evidence="7" type="ORF">BaRGS_00031903</name>
</gene>
<evidence type="ECO:0000313" key="8">
    <source>
        <dbReference type="Proteomes" id="UP001519460"/>
    </source>
</evidence>
<evidence type="ECO:0000256" key="1">
    <source>
        <dbReference type="ARBA" id="ARBA00022737"/>
    </source>
</evidence>
<evidence type="ECO:0000256" key="5">
    <source>
        <dbReference type="SAM" id="Phobius"/>
    </source>
</evidence>
<keyword evidence="5" id="KW-0812">Transmembrane</keyword>
<dbReference type="InterPro" id="IPR036179">
    <property type="entry name" value="Ig-like_dom_sf"/>
</dbReference>
<feature type="repeat" description="ANK" evidence="3">
    <location>
        <begin position="442"/>
        <end position="474"/>
    </location>
</feature>
<feature type="repeat" description="ANK" evidence="3">
    <location>
        <begin position="343"/>
        <end position="375"/>
    </location>
</feature>
<keyword evidence="5" id="KW-1133">Transmembrane helix</keyword>
<dbReference type="InterPro" id="IPR002110">
    <property type="entry name" value="Ankyrin_rpt"/>
</dbReference>
<dbReference type="PRINTS" id="PR01415">
    <property type="entry name" value="ANKYRIN"/>
</dbReference>
<dbReference type="PANTHER" id="PTHR24171">
    <property type="entry name" value="ANKYRIN REPEAT DOMAIN-CONTAINING PROTEIN 39-RELATED"/>
    <property type="match status" value="1"/>
</dbReference>
<feature type="region of interest" description="Disordered" evidence="4">
    <location>
        <begin position="190"/>
        <end position="244"/>
    </location>
</feature>
<comment type="caution">
    <text evidence="7">The sequence shown here is derived from an EMBL/GenBank/DDBJ whole genome shotgun (WGS) entry which is preliminary data.</text>
</comment>
<feature type="repeat" description="ANK" evidence="3">
    <location>
        <begin position="597"/>
        <end position="629"/>
    </location>
</feature>
<keyword evidence="5" id="KW-0472">Membrane</keyword>
<feature type="compositionally biased region" description="Polar residues" evidence="4">
    <location>
        <begin position="228"/>
        <end position="237"/>
    </location>
</feature>
<evidence type="ECO:0000256" key="4">
    <source>
        <dbReference type="SAM" id="MobiDB-lite"/>
    </source>
</evidence>
<dbReference type="Gene3D" id="1.25.40.20">
    <property type="entry name" value="Ankyrin repeat-containing domain"/>
    <property type="match status" value="3"/>
</dbReference>
<feature type="repeat" description="ANK" evidence="3">
    <location>
        <begin position="535"/>
        <end position="563"/>
    </location>
</feature>
<dbReference type="SUPFAM" id="SSF48726">
    <property type="entry name" value="Immunoglobulin"/>
    <property type="match status" value="1"/>
</dbReference>
<dbReference type="Pfam" id="PF13637">
    <property type="entry name" value="Ank_4"/>
    <property type="match status" value="1"/>
</dbReference>
<keyword evidence="2 3" id="KW-0040">ANK repeat</keyword>
<proteinExistence type="predicted"/>
<dbReference type="SMART" id="SM00248">
    <property type="entry name" value="ANK"/>
    <property type="match status" value="11"/>
</dbReference>
<protein>
    <recommendedName>
        <fullName evidence="6">Ig-like domain-containing protein</fullName>
    </recommendedName>
</protein>
<dbReference type="SUPFAM" id="SSF48403">
    <property type="entry name" value="Ankyrin repeat"/>
    <property type="match status" value="1"/>
</dbReference>
<dbReference type="Proteomes" id="UP001519460">
    <property type="component" value="Unassembled WGS sequence"/>
</dbReference>
<accession>A0ABD0JQ07</accession>
<evidence type="ECO:0000256" key="3">
    <source>
        <dbReference type="PROSITE-ProRule" id="PRU00023"/>
    </source>
</evidence>
<dbReference type="InterPro" id="IPR036770">
    <property type="entry name" value="Ankyrin_rpt-contain_sf"/>
</dbReference>
<evidence type="ECO:0000313" key="7">
    <source>
        <dbReference type="EMBL" id="KAK7476821.1"/>
    </source>
</evidence>
<feature type="repeat" description="ANK" evidence="3">
    <location>
        <begin position="376"/>
        <end position="408"/>
    </location>
</feature>
<feature type="compositionally biased region" description="Polar residues" evidence="4">
    <location>
        <begin position="124"/>
        <end position="139"/>
    </location>
</feature>